<name>A0A3D9RT42_9FLAO</name>
<dbReference type="OrthoDB" id="9766545at2"/>
<keyword evidence="9" id="KW-1185">Reference proteome</keyword>
<dbReference type="RefSeq" id="WP_115881369.1">
    <property type="nucleotide sequence ID" value="NZ_QTTQ01000011.1"/>
</dbReference>
<reference evidence="8 9" key="1">
    <citation type="submission" date="2018-08" db="EMBL/GenBank/DDBJ databases">
        <title>Genomic Encyclopedia of Type Strains, Phase III (KMG-III): the genomes of soil and plant-associated and newly described type strains.</title>
        <authorList>
            <person name="Whitman W."/>
        </authorList>
    </citation>
    <scope>NUCLEOTIDE SEQUENCE [LARGE SCALE GENOMIC DNA]</scope>
    <source>
        <strain evidence="8 9">325-5</strain>
    </source>
</reference>
<evidence type="ECO:0000259" key="7">
    <source>
        <dbReference type="PROSITE" id="PS51900"/>
    </source>
</evidence>
<feature type="domain" description="Tyr recombinase" evidence="6">
    <location>
        <begin position="157"/>
        <end position="344"/>
    </location>
</feature>
<dbReference type="GO" id="GO:0003677">
    <property type="term" value="F:DNA binding"/>
    <property type="evidence" value="ECO:0007669"/>
    <property type="project" value="UniProtKB-UniRule"/>
</dbReference>
<dbReference type="Gene3D" id="1.10.443.10">
    <property type="entry name" value="Intergrase catalytic core"/>
    <property type="match status" value="1"/>
</dbReference>
<dbReference type="Gene3D" id="1.10.150.130">
    <property type="match status" value="1"/>
</dbReference>
<dbReference type="InterPro" id="IPR010998">
    <property type="entry name" value="Integrase_recombinase_N"/>
</dbReference>
<dbReference type="InterPro" id="IPR050090">
    <property type="entry name" value="Tyrosine_recombinase_XerCD"/>
</dbReference>
<dbReference type="EMBL" id="QTTQ01000011">
    <property type="protein sequence ID" value="REE80694.1"/>
    <property type="molecule type" value="Genomic_DNA"/>
</dbReference>
<dbReference type="PROSITE" id="PS51900">
    <property type="entry name" value="CB"/>
    <property type="match status" value="1"/>
</dbReference>
<gene>
    <name evidence="8" type="ORF">BX611_2346</name>
</gene>
<comment type="similarity">
    <text evidence="1">Belongs to the 'phage' integrase family.</text>
</comment>
<comment type="caution">
    <text evidence="8">The sequence shown here is derived from an EMBL/GenBank/DDBJ whole genome shotgun (WGS) entry which is preliminary data.</text>
</comment>
<dbReference type="Pfam" id="PF00589">
    <property type="entry name" value="Phage_integrase"/>
    <property type="match status" value="1"/>
</dbReference>
<accession>A0A3D9RT42</accession>
<evidence type="ECO:0000256" key="1">
    <source>
        <dbReference type="ARBA" id="ARBA00008857"/>
    </source>
</evidence>
<dbReference type="SUPFAM" id="SSF56349">
    <property type="entry name" value="DNA breaking-rejoining enzymes"/>
    <property type="match status" value="1"/>
</dbReference>
<evidence type="ECO:0000256" key="2">
    <source>
        <dbReference type="ARBA" id="ARBA00022908"/>
    </source>
</evidence>
<keyword evidence="2" id="KW-0229">DNA integration</keyword>
<feature type="domain" description="Core-binding (CB)" evidence="7">
    <location>
        <begin position="39"/>
        <end position="134"/>
    </location>
</feature>
<dbReference type="PROSITE" id="PS51898">
    <property type="entry name" value="TYR_RECOMBINASE"/>
    <property type="match status" value="1"/>
</dbReference>
<dbReference type="Proteomes" id="UP000256429">
    <property type="component" value="Unassembled WGS sequence"/>
</dbReference>
<dbReference type="InterPro" id="IPR002104">
    <property type="entry name" value="Integrase_catalytic"/>
</dbReference>
<evidence type="ECO:0000313" key="8">
    <source>
        <dbReference type="EMBL" id="REE80694.1"/>
    </source>
</evidence>
<evidence type="ECO:0000256" key="3">
    <source>
        <dbReference type="ARBA" id="ARBA00023125"/>
    </source>
</evidence>
<dbReference type="AlphaFoldDB" id="A0A3D9RT42"/>
<dbReference type="InterPro" id="IPR044068">
    <property type="entry name" value="CB"/>
</dbReference>
<proteinExistence type="inferred from homology"/>
<evidence type="ECO:0000256" key="4">
    <source>
        <dbReference type="ARBA" id="ARBA00023172"/>
    </source>
</evidence>
<sequence>MVEITKYKNAHHLDMRFYSPNSQNKMYNQSHTQLNSTTKSLKALFDEYLFECEYSKQLRSQTLKSYKEVFTTFQKIMNEIREVENLYPQMMADFNKRLSIRKRFVGTKFIHTGVKISTIKTYHNKLMAFFRWLENNNYLQEGSLSSKIQKPPNPKYEDERALSDNDISKIIATISLHTIGDVFTYKRDLLIINLFIYTGIRKGELLSLKIQDINFEERSIFINGKTSKSKKGRYIPLHPLLIIQLKAYLNDRKLNRSHCNALIISTKRYTPLTHYGLKHWVRRYRELSGVQFHVHQMRHTFACSLAKVNADISTIMKTLGHSSIYMTQQYLRSINSEHARNYIEQLSF</sequence>
<dbReference type="InterPro" id="IPR011010">
    <property type="entry name" value="DNA_brk_join_enz"/>
</dbReference>
<protein>
    <submittedName>
        <fullName evidence="8">Site-specific recombinase XerD</fullName>
    </submittedName>
</protein>
<evidence type="ECO:0000256" key="5">
    <source>
        <dbReference type="PROSITE-ProRule" id="PRU01248"/>
    </source>
</evidence>
<evidence type="ECO:0000313" key="9">
    <source>
        <dbReference type="Proteomes" id="UP000256429"/>
    </source>
</evidence>
<dbReference type="PANTHER" id="PTHR30349">
    <property type="entry name" value="PHAGE INTEGRASE-RELATED"/>
    <property type="match status" value="1"/>
</dbReference>
<dbReference type="GO" id="GO:0006310">
    <property type="term" value="P:DNA recombination"/>
    <property type="evidence" value="ECO:0007669"/>
    <property type="project" value="UniProtKB-KW"/>
</dbReference>
<dbReference type="CDD" id="cd00397">
    <property type="entry name" value="DNA_BRE_C"/>
    <property type="match status" value="1"/>
</dbReference>
<organism evidence="8 9">
    <name type="scientific">Lutibacter oceani</name>
    <dbReference type="NCBI Taxonomy" id="1853311"/>
    <lineage>
        <taxon>Bacteria</taxon>
        <taxon>Pseudomonadati</taxon>
        <taxon>Bacteroidota</taxon>
        <taxon>Flavobacteriia</taxon>
        <taxon>Flavobacteriales</taxon>
        <taxon>Flavobacteriaceae</taxon>
        <taxon>Lutibacter</taxon>
    </lineage>
</organism>
<keyword evidence="4" id="KW-0233">DNA recombination</keyword>
<keyword evidence="3 5" id="KW-0238">DNA-binding</keyword>
<dbReference type="PANTHER" id="PTHR30349:SF41">
    <property type="entry name" value="INTEGRASE_RECOMBINASE PROTEIN MJ0367-RELATED"/>
    <property type="match status" value="1"/>
</dbReference>
<evidence type="ECO:0000259" key="6">
    <source>
        <dbReference type="PROSITE" id="PS51898"/>
    </source>
</evidence>
<dbReference type="GO" id="GO:0015074">
    <property type="term" value="P:DNA integration"/>
    <property type="evidence" value="ECO:0007669"/>
    <property type="project" value="UniProtKB-KW"/>
</dbReference>
<dbReference type="InterPro" id="IPR013762">
    <property type="entry name" value="Integrase-like_cat_sf"/>
</dbReference>